<comment type="caution">
    <text evidence="1">The sequence shown here is derived from an EMBL/GenBank/DDBJ whole genome shotgun (WGS) entry which is preliminary data.</text>
</comment>
<gene>
    <name evidence="1" type="ORF">LITE_LOCUS15176</name>
</gene>
<dbReference type="Proteomes" id="UP001154282">
    <property type="component" value="Unassembled WGS sequence"/>
</dbReference>
<evidence type="ECO:0000313" key="1">
    <source>
        <dbReference type="EMBL" id="CAI0411450.1"/>
    </source>
</evidence>
<sequence length="104" mass="12041">MNESICSQEYALWGQSVEPRGRKGKRTHKDENKRVGAWMDGHNQLLFCVGENEDMVRRSRNEIGEILLSSQTKVLWLYAVIFPSYPSLLDVCLYRKQSFLSTLS</sequence>
<accession>A0AAV0JR25</accession>
<protein>
    <submittedName>
        <fullName evidence="1">Uncharacterized protein</fullName>
    </submittedName>
</protein>
<proteinExistence type="predicted"/>
<name>A0AAV0JR25_9ROSI</name>
<organism evidence="1 2">
    <name type="scientific">Linum tenue</name>
    <dbReference type="NCBI Taxonomy" id="586396"/>
    <lineage>
        <taxon>Eukaryota</taxon>
        <taxon>Viridiplantae</taxon>
        <taxon>Streptophyta</taxon>
        <taxon>Embryophyta</taxon>
        <taxon>Tracheophyta</taxon>
        <taxon>Spermatophyta</taxon>
        <taxon>Magnoliopsida</taxon>
        <taxon>eudicotyledons</taxon>
        <taxon>Gunneridae</taxon>
        <taxon>Pentapetalae</taxon>
        <taxon>rosids</taxon>
        <taxon>fabids</taxon>
        <taxon>Malpighiales</taxon>
        <taxon>Linaceae</taxon>
        <taxon>Linum</taxon>
    </lineage>
</organism>
<dbReference type="EMBL" id="CAMGYJ010000005">
    <property type="protein sequence ID" value="CAI0411450.1"/>
    <property type="molecule type" value="Genomic_DNA"/>
</dbReference>
<evidence type="ECO:0000313" key="2">
    <source>
        <dbReference type="Proteomes" id="UP001154282"/>
    </source>
</evidence>
<dbReference type="AlphaFoldDB" id="A0AAV0JR25"/>
<keyword evidence="2" id="KW-1185">Reference proteome</keyword>
<reference evidence="1" key="1">
    <citation type="submission" date="2022-08" db="EMBL/GenBank/DDBJ databases">
        <authorList>
            <person name="Gutierrez-Valencia J."/>
        </authorList>
    </citation>
    <scope>NUCLEOTIDE SEQUENCE</scope>
</reference>